<proteinExistence type="predicted"/>
<dbReference type="InterPro" id="IPR023772">
    <property type="entry name" value="DNA-bd_HTH_TetR-type_CS"/>
</dbReference>
<dbReference type="SUPFAM" id="SSF48498">
    <property type="entry name" value="Tetracyclin repressor-like, C-terminal domain"/>
    <property type="match status" value="1"/>
</dbReference>
<evidence type="ECO:0000313" key="7">
    <source>
        <dbReference type="Proteomes" id="UP000237274"/>
    </source>
</evidence>
<dbReference type="PRINTS" id="PR00455">
    <property type="entry name" value="HTHTETR"/>
</dbReference>
<dbReference type="Proteomes" id="UP000237274">
    <property type="component" value="Unassembled WGS sequence"/>
</dbReference>
<protein>
    <submittedName>
        <fullName evidence="6">TetR family transcriptional regulator</fullName>
    </submittedName>
</protein>
<evidence type="ECO:0000256" key="4">
    <source>
        <dbReference type="PROSITE-ProRule" id="PRU00335"/>
    </source>
</evidence>
<dbReference type="InterPro" id="IPR009057">
    <property type="entry name" value="Homeodomain-like_sf"/>
</dbReference>
<dbReference type="Gene3D" id="1.10.10.60">
    <property type="entry name" value="Homeodomain-like"/>
    <property type="match status" value="1"/>
</dbReference>
<evidence type="ECO:0000313" key="6">
    <source>
        <dbReference type="EMBL" id="POE24308.1"/>
    </source>
</evidence>
<accession>A0ABD6VKK0</accession>
<dbReference type="PROSITE" id="PS01081">
    <property type="entry name" value="HTH_TETR_1"/>
    <property type="match status" value="1"/>
</dbReference>
<dbReference type="PANTHER" id="PTHR47506:SF7">
    <property type="entry name" value="TRANSCRIPTIONAL REGULATORY PROTEIN"/>
    <property type="match status" value="1"/>
</dbReference>
<evidence type="ECO:0000256" key="1">
    <source>
        <dbReference type="ARBA" id="ARBA00023015"/>
    </source>
</evidence>
<dbReference type="EMBL" id="MTAO01000016">
    <property type="protein sequence ID" value="POE24308.1"/>
    <property type="molecule type" value="Genomic_DNA"/>
</dbReference>
<organism evidence="6 7">
    <name type="scientific">Pectobacterium odoriferum</name>
    <dbReference type="NCBI Taxonomy" id="78398"/>
    <lineage>
        <taxon>Bacteria</taxon>
        <taxon>Pseudomonadati</taxon>
        <taxon>Pseudomonadota</taxon>
        <taxon>Gammaproteobacteria</taxon>
        <taxon>Enterobacterales</taxon>
        <taxon>Pectobacteriaceae</taxon>
        <taxon>Pectobacterium</taxon>
    </lineage>
</organism>
<keyword evidence="1" id="KW-0805">Transcription regulation</keyword>
<gene>
    <name evidence="6" type="ORF">BV926_18615</name>
</gene>
<dbReference type="GO" id="GO:0003677">
    <property type="term" value="F:DNA binding"/>
    <property type="evidence" value="ECO:0007669"/>
    <property type="project" value="UniProtKB-UniRule"/>
</dbReference>
<keyword evidence="2 4" id="KW-0238">DNA-binding</keyword>
<feature type="DNA-binding region" description="H-T-H motif" evidence="4">
    <location>
        <begin position="33"/>
        <end position="52"/>
    </location>
</feature>
<dbReference type="InterPro" id="IPR036271">
    <property type="entry name" value="Tet_transcr_reg_TetR-rel_C_sf"/>
</dbReference>
<evidence type="ECO:0000259" key="5">
    <source>
        <dbReference type="PROSITE" id="PS50977"/>
    </source>
</evidence>
<dbReference type="SUPFAM" id="SSF46689">
    <property type="entry name" value="Homeodomain-like"/>
    <property type="match status" value="1"/>
</dbReference>
<dbReference type="PANTHER" id="PTHR47506">
    <property type="entry name" value="TRANSCRIPTIONAL REGULATORY PROTEIN"/>
    <property type="match status" value="1"/>
</dbReference>
<reference evidence="6 7" key="1">
    <citation type="submission" date="2017-01" db="EMBL/GenBank/DDBJ databases">
        <title>Comparative Genomics of 38 Pectobacterium strains comprising three species revealed the characteristics of Pectobacterium carotovorum.</title>
        <authorList>
            <person name="Xie H."/>
            <person name="Ma Y."/>
            <person name="Li X."/>
        </authorList>
    </citation>
    <scope>NUCLEOTIDE SEQUENCE [LARGE SCALE GENOMIC DNA]</scope>
    <source>
        <strain evidence="6 7">Q142</strain>
    </source>
</reference>
<evidence type="ECO:0000256" key="3">
    <source>
        <dbReference type="ARBA" id="ARBA00023163"/>
    </source>
</evidence>
<feature type="domain" description="HTH tetR-type" evidence="5">
    <location>
        <begin position="10"/>
        <end position="70"/>
    </location>
</feature>
<dbReference type="InterPro" id="IPR001647">
    <property type="entry name" value="HTH_TetR"/>
</dbReference>
<sequence length="196" mass="21521">MARVSKQQMERNREEIIQVSSQLFRERGLNGVSVSDLMAAAGLTHGGFYGHFASKDELAAIASRKAFEDSGSRWQEISQRPDQHGLQTIVEHYLSSTHRDGAKNGCAITALASDIARESEDKPVREVYLSGVRAMLDRLDRLESLSTIEDKEQRRLHILAQFALLSGALTLARATAGDPLSDDFLIAAKKALLGEA</sequence>
<dbReference type="Pfam" id="PF00440">
    <property type="entry name" value="TetR_N"/>
    <property type="match status" value="1"/>
</dbReference>
<evidence type="ECO:0000256" key="2">
    <source>
        <dbReference type="ARBA" id="ARBA00023125"/>
    </source>
</evidence>
<dbReference type="Gene3D" id="1.10.357.10">
    <property type="entry name" value="Tetracycline Repressor, domain 2"/>
    <property type="match status" value="1"/>
</dbReference>
<dbReference type="PROSITE" id="PS50977">
    <property type="entry name" value="HTH_TETR_2"/>
    <property type="match status" value="1"/>
</dbReference>
<dbReference type="RefSeq" id="WP_103158088.1">
    <property type="nucleotide sequence ID" value="NZ_MTAG01000011.1"/>
</dbReference>
<name>A0ABD6VKK0_9GAMM</name>
<comment type="caution">
    <text evidence="6">The sequence shown here is derived from an EMBL/GenBank/DDBJ whole genome shotgun (WGS) entry which is preliminary data.</text>
</comment>
<dbReference type="AlphaFoldDB" id="A0ABD6VKK0"/>
<keyword evidence="3" id="KW-0804">Transcription</keyword>